<dbReference type="InterPro" id="IPR012337">
    <property type="entry name" value="RNaseH-like_sf"/>
</dbReference>
<proteinExistence type="predicted"/>
<evidence type="ECO:0000259" key="6">
    <source>
        <dbReference type="Pfam" id="PF05699"/>
    </source>
</evidence>
<dbReference type="GO" id="GO:0008270">
    <property type="term" value="F:zinc ion binding"/>
    <property type="evidence" value="ECO:0007669"/>
    <property type="project" value="UniProtKB-KW"/>
</dbReference>
<dbReference type="Proteomes" id="UP000198211">
    <property type="component" value="Unassembled WGS sequence"/>
</dbReference>
<name>A0A225VGU3_9STRA</name>
<keyword evidence="4" id="KW-0862">Zinc</keyword>
<evidence type="ECO:0000313" key="8">
    <source>
        <dbReference type="Proteomes" id="UP000198211"/>
    </source>
</evidence>
<dbReference type="OrthoDB" id="162805at2759"/>
<dbReference type="Pfam" id="PF05699">
    <property type="entry name" value="Dimer_Tnp_hAT"/>
    <property type="match status" value="1"/>
</dbReference>
<keyword evidence="5" id="KW-0539">Nucleus</keyword>
<evidence type="ECO:0000256" key="4">
    <source>
        <dbReference type="ARBA" id="ARBA00022833"/>
    </source>
</evidence>
<evidence type="ECO:0000313" key="7">
    <source>
        <dbReference type="EMBL" id="OWZ04623.1"/>
    </source>
</evidence>
<keyword evidence="3" id="KW-0863">Zinc-finger</keyword>
<dbReference type="SUPFAM" id="SSF53098">
    <property type="entry name" value="Ribonuclease H-like"/>
    <property type="match status" value="1"/>
</dbReference>
<organism evidence="7 8">
    <name type="scientific">Phytophthora megakarya</name>
    <dbReference type="NCBI Taxonomy" id="4795"/>
    <lineage>
        <taxon>Eukaryota</taxon>
        <taxon>Sar</taxon>
        <taxon>Stramenopiles</taxon>
        <taxon>Oomycota</taxon>
        <taxon>Peronosporomycetes</taxon>
        <taxon>Peronosporales</taxon>
        <taxon>Peronosporaceae</taxon>
        <taxon>Phytophthora</taxon>
    </lineage>
</organism>
<gene>
    <name evidence="7" type="ORF">PHMEG_00023442</name>
</gene>
<sequence length="555" mass="62961">MRSVSSGVPVEVEFAVQNYSPKAGFEIVAQGPTERSFIYKWGVRVRTIADPTACGWICLANQHCRSNETIHVLYGGKTSRVTKHLKNTHQITSSKPTLEDLRKRTRDEVVARIRAAAQTQESCERISLLLQTLLVVHNNLPFIMGEWEESQILRAVVTRDNFQAVINRRTITHSVIELYVSAKLALVRFIFDNRLRNVKSMTMVADFWTAKNPGTKFLGLRAYFITEEFELVSVLLGTRHFQPLYGERDSGIRGPFKRWIIQILSDFGLTISDFFGSTTDGGSDVQHMMNTNLKLSWEWCMPHLTNAATKAAFGMTSNVARSKNPEMLQLLKKVTRTVYQVRSVEIMGDLYEQLVRLLGVGKEKKLIDYKPHTQVVHANPFTEDVSELFTNIQATVPVTSSPQLLHENVIDAELERWFRDPSLLQPVENGLESALHFWMRQQKSATYRVLPSVARVVFACPASSAQIERDFGISGQMVTVQRCSLSPENIDMCSFLHRNREFIDVTQCSKLTAEEARDAVPLNVRVNLDPLTAMEMFESDWEHALVDSFSANAEL</sequence>
<feature type="domain" description="HAT C-terminal dimerisation" evidence="6">
    <location>
        <begin position="413"/>
        <end position="499"/>
    </location>
</feature>
<dbReference type="InterPro" id="IPR008906">
    <property type="entry name" value="HATC_C_dom"/>
</dbReference>
<keyword evidence="2" id="KW-0479">Metal-binding</keyword>
<dbReference type="EMBL" id="NBNE01004863">
    <property type="protein sequence ID" value="OWZ04623.1"/>
    <property type="molecule type" value="Genomic_DNA"/>
</dbReference>
<evidence type="ECO:0000256" key="1">
    <source>
        <dbReference type="ARBA" id="ARBA00004123"/>
    </source>
</evidence>
<dbReference type="InterPro" id="IPR052035">
    <property type="entry name" value="ZnF_BED_domain_contain"/>
</dbReference>
<evidence type="ECO:0000256" key="2">
    <source>
        <dbReference type="ARBA" id="ARBA00022723"/>
    </source>
</evidence>
<reference evidence="8" key="1">
    <citation type="submission" date="2017-03" db="EMBL/GenBank/DDBJ databases">
        <title>Phytopthora megakarya and P. palmivora, two closely related causual agents of cacao black pod achieved similar genome size and gene model numbers by different mechanisms.</title>
        <authorList>
            <person name="Ali S."/>
            <person name="Shao J."/>
            <person name="Larry D.J."/>
            <person name="Kronmiller B."/>
            <person name="Shen D."/>
            <person name="Strem M.D."/>
            <person name="Melnick R.L."/>
            <person name="Guiltinan M.J."/>
            <person name="Tyler B.M."/>
            <person name="Meinhardt L.W."/>
            <person name="Bailey B.A."/>
        </authorList>
    </citation>
    <scope>NUCLEOTIDE SEQUENCE [LARGE SCALE GENOMIC DNA]</scope>
    <source>
        <strain evidence="8">zdho120</strain>
    </source>
</reference>
<dbReference type="PANTHER" id="PTHR46481:SF10">
    <property type="entry name" value="ZINC FINGER BED DOMAIN-CONTAINING PROTEIN 39"/>
    <property type="match status" value="1"/>
</dbReference>
<dbReference type="PANTHER" id="PTHR46481">
    <property type="entry name" value="ZINC FINGER BED DOMAIN-CONTAINING PROTEIN 4"/>
    <property type="match status" value="1"/>
</dbReference>
<protein>
    <recommendedName>
        <fullName evidence="6">HAT C-terminal dimerisation domain-containing protein</fullName>
    </recommendedName>
</protein>
<keyword evidence="8" id="KW-1185">Reference proteome</keyword>
<evidence type="ECO:0000256" key="3">
    <source>
        <dbReference type="ARBA" id="ARBA00022771"/>
    </source>
</evidence>
<dbReference type="GO" id="GO:0046983">
    <property type="term" value="F:protein dimerization activity"/>
    <property type="evidence" value="ECO:0007669"/>
    <property type="project" value="InterPro"/>
</dbReference>
<accession>A0A225VGU3</accession>
<comment type="subcellular location">
    <subcellularLocation>
        <location evidence="1">Nucleus</location>
    </subcellularLocation>
</comment>
<dbReference type="AlphaFoldDB" id="A0A225VGU3"/>
<dbReference type="GO" id="GO:0005634">
    <property type="term" value="C:nucleus"/>
    <property type="evidence" value="ECO:0007669"/>
    <property type="project" value="UniProtKB-SubCell"/>
</dbReference>
<comment type="caution">
    <text evidence="7">The sequence shown here is derived from an EMBL/GenBank/DDBJ whole genome shotgun (WGS) entry which is preliminary data.</text>
</comment>
<evidence type="ECO:0000256" key="5">
    <source>
        <dbReference type="ARBA" id="ARBA00023242"/>
    </source>
</evidence>